<dbReference type="InterPro" id="IPR000415">
    <property type="entry name" value="Nitroreductase-like"/>
</dbReference>
<dbReference type="InterPro" id="IPR050627">
    <property type="entry name" value="Nitroreductase/BluB"/>
</dbReference>
<dbReference type="Gene3D" id="3.40.109.10">
    <property type="entry name" value="NADH Oxidase"/>
    <property type="match status" value="1"/>
</dbReference>
<accession>A0A365H349</accession>
<comment type="caution">
    <text evidence="2">The sequence shown here is derived from an EMBL/GenBank/DDBJ whole genome shotgun (WGS) entry which is preliminary data.</text>
</comment>
<reference evidence="2 3" key="1">
    <citation type="submission" date="2018-06" db="EMBL/GenBank/DDBJ databases">
        <title>Actinomadura craniellae sp. nov. isolated from marine sponge Craniella sp.</title>
        <authorList>
            <person name="Li L."/>
            <person name="Xu Q.H."/>
            <person name="Lin H.W."/>
            <person name="Lu Y.H."/>
        </authorList>
    </citation>
    <scope>NUCLEOTIDE SEQUENCE [LARGE SCALE GENOMIC DNA]</scope>
    <source>
        <strain evidence="2 3">LHW63021</strain>
    </source>
</reference>
<dbReference type="NCBIfam" id="NF047509">
    <property type="entry name" value="Rv3131_FMN_oxido"/>
    <property type="match status" value="1"/>
</dbReference>
<sequence>MPSPAGAAEQVARQAIDAARWAPSVLNTQPWWFGLHGARISLHEDIERRMPVADPTGREAVISCGAALLTLRVALCRLGRTPEVDLLPDPDRPALLADVSPGRPCRSEEDTDRMYEQIRLRRSHRGGFRAPLGPPDLPDRLRVEARQEGAVLLLVADSHTRDALAALTQAAEHVQRLDPRYVAEAALRSYGPPGPAGPENVEPYFPGRGRSAVPGTGTAELGTVALVVTEGDARADWLRAGQALQRVLLRAAVAGVSAAFHTQPLEVPELREFVRTRFCAGRYPQVLLRLGVADRPPPGTRRPAEEVVAPEP</sequence>
<dbReference type="OrthoDB" id="8156917at2"/>
<dbReference type="AlphaFoldDB" id="A0A365H349"/>
<evidence type="ECO:0000313" key="3">
    <source>
        <dbReference type="Proteomes" id="UP000251891"/>
    </source>
</evidence>
<dbReference type="PANTHER" id="PTHR23026:SF123">
    <property type="entry name" value="NAD(P)H NITROREDUCTASE RV3131-RELATED"/>
    <property type="match status" value="1"/>
</dbReference>
<keyword evidence="3" id="KW-1185">Reference proteome</keyword>
<dbReference type="GO" id="GO:0016491">
    <property type="term" value="F:oxidoreductase activity"/>
    <property type="evidence" value="ECO:0007669"/>
    <property type="project" value="InterPro"/>
</dbReference>
<name>A0A365H349_9ACTN</name>
<dbReference type="PANTHER" id="PTHR23026">
    <property type="entry name" value="NADPH NITROREDUCTASE"/>
    <property type="match status" value="1"/>
</dbReference>
<organism evidence="2 3">
    <name type="scientific">Actinomadura craniellae</name>
    <dbReference type="NCBI Taxonomy" id="2231787"/>
    <lineage>
        <taxon>Bacteria</taxon>
        <taxon>Bacillati</taxon>
        <taxon>Actinomycetota</taxon>
        <taxon>Actinomycetes</taxon>
        <taxon>Streptosporangiales</taxon>
        <taxon>Thermomonosporaceae</taxon>
        <taxon>Actinomadura</taxon>
    </lineage>
</organism>
<gene>
    <name evidence="2" type="ORF">DPM19_20175</name>
</gene>
<proteinExistence type="predicted"/>
<dbReference type="EMBL" id="QLYX01000009">
    <property type="protein sequence ID" value="RAY13534.1"/>
    <property type="molecule type" value="Genomic_DNA"/>
</dbReference>
<dbReference type="SUPFAM" id="SSF55469">
    <property type="entry name" value="FMN-dependent nitroreductase-like"/>
    <property type="match status" value="1"/>
</dbReference>
<evidence type="ECO:0008006" key="4">
    <source>
        <dbReference type="Google" id="ProtNLM"/>
    </source>
</evidence>
<feature type="region of interest" description="Disordered" evidence="1">
    <location>
        <begin position="293"/>
        <end position="312"/>
    </location>
</feature>
<dbReference type="Proteomes" id="UP000251891">
    <property type="component" value="Unassembled WGS sequence"/>
</dbReference>
<evidence type="ECO:0000256" key="1">
    <source>
        <dbReference type="SAM" id="MobiDB-lite"/>
    </source>
</evidence>
<evidence type="ECO:0000313" key="2">
    <source>
        <dbReference type="EMBL" id="RAY13534.1"/>
    </source>
</evidence>
<protein>
    <recommendedName>
        <fullName evidence="4">Nitroreductase</fullName>
    </recommendedName>
</protein>